<evidence type="ECO:0000313" key="3">
    <source>
        <dbReference type="Proteomes" id="UP001596113"/>
    </source>
</evidence>
<dbReference type="RefSeq" id="WP_378140243.1">
    <property type="nucleotide sequence ID" value="NZ_JBHSMI010000067.1"/>
</dbReference>
<keyword evidence="1" id="KW-0812">Transmembrane</keyword>
<comment type="caution">
    <text evidence="2">The sequence shown here is derived from an EMBL/GenBank/DDBJ whole genome shotgun (WGS) entry which is preliminary data.</text>
</comment>
<reference evidence="3" key="1">
    <citation type="journal article" date="2019" name="Int. J. Syst. Evol. Microbiol.">
        <title>The Global Catalogue of Microorganisms (GCM) 10K type strain sequencing project: providing services to taxonomists for standard genome sequencing and annotation.</title>
        <authorList>
            <consortium name="The Broad Institute Genomics Platform"/>
            <consortium name="The Broad Institute Genome Sequencing Center for Infectious Disease"/>
            <person name="Wu L."/>
            <person name="Ma J."/>
        </authorList>
    </citation>
    <scope>NUCLEOTIDE SEQUENCE [LARGE SCALE GENOMIC DNA]</scope>
    <source>
        <strain evidence="3">CGMCC 1.18575</strain>
    </source>
</reference>
<evidence type="ECO:0000313" key="2">
    <source>
        <dbReference type="EMBL" id="MFC5407514.1"/>
    </source>
</evidence>
<name>A0ABW0I2F8_9BACL</name>
<proteinExistence type="predicted"/>
<keyword evidence="1" id="KW-0472">Membrane</keyword>
<feature type="transmembrane region" description="Helical" evidence="1">
    <location>
        <begin position="12"/>
        <end position="33"/>
    </location>
</feature>
<keyword evidence="3" id="KW-1185">Reference proteome</keyword>
<feature type="transmembrane region" description="Helical" evidence="1">
    <location>
        <begin position="45"/>
        <end position="62"/>
    </location>
</feature>
<gene>
    <name evidence="2" type="ORF">ACFPOF_32690</name>
</gene>
<dbReference type="EMBL" id="JBHSMI010000067">
    <property type="protein sequence ID" value="MFC5407514.1"/>
    <property type="molecule type" value="Genomic_DNA"/>
</dbReference>
<organism evidence="2 3">
    <name type="scientific">Cohnella soli</name>
    <dbReference type="NCBI Taxonomy" id="425005"/>
    <lineage>
        <taxon>Bacteria</taxon>
        <taxon>Bacillati</taxon>
        <taxon>Bacillota</taxon>
        <taxon>Bacilli</taxon>
        <taxon>Bacillales</taxon>
        <taxon>Paenibacillaceae</taxon>
        <taxon>Cohnella</taxon>
    </lineage>
</organism>
<sequence>MKGLKIDFSSISLLFLKMTIITISIDAMISLFYDDFEIGDLVLSFLIFYVGLSFIYSCALMLPPKMKNNPLTLGNDIVESIYSEAVADLYVDDEIRGVFKENIKELEGVSLRELQPIENANELFVMLNTYQKVLVTIKTNRSTEIYNILELYKNNAKFMLENLEMTKAFSKSR</sequence>
<keyword evidence="1" id="KW-1133">Transmembrane helix</keyword>
<evidence type="ECO:0000256" key="1">
    <source>
        <dbReference type="SAM" id="Phobius"/>
    </source>
</evidence>
<accession>A0ABW0I2F8</accession>
<dbReference type="Proteomes" id="UP001596113">
    <property type="component" value="Unassembled WGS sequence"/>
</dbReference>
<protein>
    <submittedName>
        <fullName evidence="2">Uncharacterized protein</fullName>
    </submittedName>
</protein>